<dbReference type="Proteomes" id="UP001162834">
    <property type="component" value="Chromosome"/>
</dbReference>
<evidence type="ECO:0000256" key="7">
    <source>
        <dbReference type="ARBA" id="ARBA00035120"/>
    </source>
</evidence>
<dbReference type="GO" id="GO:0062054">
    <property type="term" value="F:fluoride channel activity"/>
    <property type="evidence" value="ECO:0007669"/>
    <property type="project" value="UniProtKB-UniRule"/>
</dbReference>
<dbReference type="InterPro" id="IPR003691">
    <property type="entry name" value="FluC"/>
</dbReference>
<dbReference type="AlphaFoldDB" id="A0A9E7BYT7"/>
<comment type="function">
    <text evidence="9 10">Fluoride-specific ion channel. Important for reducing fluoride concentration in the cell, thus reducing its toxicity.</text>
</comment>
<feature type="transmembrane region" description="Helical" evidence="10">
    <location>
        <begin position="95"/>
        <end position="118"/>
    </location>
</feature>
<comment type="activity regulation">
    <text evidence="10">Na(+) is not transported, but it plays an essential structural role and its presence is essential for fluoride channel function.</text>
</comment>
<dbReference type="PANTHER" id="PTHR28259">
    <property type="entry name" value="FLUORIDE EXPORT PROTEIN 1-RELATED"/>
    <property type="match status" value="1"/>
</dbReference>
<evidence type="ECO:0000256" key="2">
    <source>
        <dbReference type="ARBA" id="ARBA00022475"/>
    </source>
</evidence>
<evidence type="ECO:0000313" key="11">
    <source>
        <dbReference type="EMBL" id="UGS33792.1"/>
    </source>
</evidence>
<feature type="binding site" evidence="10">
    <location>
        <position position="73"/>
    </location>
    <ligand>
        <name>Na(+)</name>
        <dbReference type="ChEBI" id="CHEBI:29101"/>
        <note>structural</note>
    </ligand>
</feature>
<dbReference type="EMBL" id="CP087164">
    <property type="protein sequence ID" value="UGS33792.1"/>
    <property type="molecule type" value="Genomic_DNA"/>
</dbReference>
<keyword evidence="3 10" id="KW-0812">Transmembrane</keyword>
<name>A0A9E7BYT7_9ACTN</name>
<evidence type="ECO:0000256" key="1">
    <source>
        <dbReference type="ARBA" id="ARBA00004651"/>
    </source>
</evidence>
<feature type="transmembrane region" description="Helical" evidence="10">
    <location>
        <begin position="36"/>
        <end position="57"/>
    </location>
</feature>
<comment type="subcellular location">
    <subcellularLocation>
        <location evidence="1 10">Cell membrane</location>
        <topology evidence="1 10">Multi-pass membrane protein</topology>
    </subcellularLocation>
</comment>
<dbReference type="HAMAP" id="MF_00454">
    <property type="entry name" value="FluC"/>
    <property type="match status" value="1"/>
</dbReference>
<dbReference type="GO" id="GO:0046872">
    <property type="term" value="F:metal ion binding"/>
    <property type="evidence" value="ECO:0007669"/>
    <property type="project" value="UniProtKB-KW"/>
</dbReference>
<dbReference type="GO" id="GO:0140114">
    <property type="term" value="P:cellular detoxification of fluoride"/>
    <property type="evidence" value="ECO:0007669"/>
    <property type="project" value="UniProtKB-UniRule"/>
</dbReference>
<accession>A0A9E7BYT7</accession>
<reference evidence="11" key="1">
    <citation type="journal article" date="2022" name="Int. J. Syst. Evol. Microbiol.">
        <title>Pseudomonas aegrilactucae sp. nov. and Pseudomonas morbosilactucae sp. nov., pathogens causing bacterial rot of lettuce in Japan.</title>
        <authorList>
            <person name="Sawada H."/>
            <person name="Fujikawa T."/>
            <person name="Satou M."/>
        </authorList>
    </citation>
    <scope>NUCLEOTIDE SEQUENCE</scope>
    <source>
        <strain evidence="11">0166_1</strain>
    </source>
</reference>
<evidence type="ECO:0000256" key="9">
    <source>
        <dbReference type="ARBA" id="ARBA00049940"/>
    </source>
</evidence>
<keyword evidence="4 10" id="KW-1133">Transmembrane helix</keyword>
<organism evidence="11 12">
    <name type="scientific">Capillimicrobium parvum</name>
    <dbReference type="NCBI Taxonomy" id="2884022"/>
    <lineage>
        <taxon>Bacteria</taxon>
        <taxon>Bacillati</taxon>
        <taxon>Actinomycetota</taxon>
        <taxon>Thermoleophilia</taxon>
        <taxon>Solirubrobacterales</taxon>
        <taxon>Capillimicrobiaceae</taxon>
        <taxon>Capillimicrobium</taxon>
    </lineage>
</organism>
<gene>
    <name evidence="11" type="primary">crcB_1</name>
    <name evidence="10" type="synonym">crcB</name>
    <name evidence="10" type="synonym">fluC</name>
    <name evidence="11" type="ORF">DSM104329_00157</name>
</gene>
<keyword evidence="5 10" id="KW-0472">Membrane</keyword>
<dbReference type="RefSeq" id="WP_259313485.1">
    <property type="nucleotide sequence ID" value="NZ_CP087164.1"/>
</dbReference>
<comment type="similarity">
    <text evidence="7 10">Belongs to the fluoride channel Fluc/FEX (TC 1.A.43) family.</text>
</comment>
<evidence type="ECO:0000256" key="10">
    <source>
        <dbReference type="HAMAP-Rule" id="MF_00454"/>
    </source>
</evidence>
<dbReference type="KEGG" id="sbae:DSM104329_00157"/>
<keyword evidence="12" id="KW-1185">Reference proteome</keyword>
<evidence type="ECO:0000313" key="12">
    <source>
        <dbReference type="Proteomes" id="UP001162834"/>
    </source>
</evidence>
<evidence type="ECO:0000256" key="6">
    <source>
        <dbReference type="ARBA" id="ARBA00023303"/>
    </source>
</evidence>
<keyword evidence="10" id="KW-0813">Transport</keyword>
<evidence type="ECO:0000256" key="5">
    <source>
        <dbReference type="ARBA" id="ARBA00023136"/>
    </source>
</evidence>
<dbReference type="NCBIfam" id="NF010824">
    <property type="entry name" value="PRK14228.1"/>
    <property type="match status" value="1"/>
</dbReference>
<keyword evidence="10" id="KW-0479">Metal-binding</keyword>
<keyword evidence="10" id="KW-0406">Ion transport</keyword>
<comment type="catalytic activity">
    <reaction evidence="8">
        <text>fluoride(in) = fluoride(out)</text>
        <dbReference type="Rhea" id="RHEA:76159"/>
        <dbReference type="ChEBI" id="CHEBI:17051"/>
    </reaction>
    <physiologicalReaction direction="left-to-right" evidence="8">
        <dbReference type="Rhea" id="RHEA:76160"/>
    </physiologicalReaction>
</comment>
<proteinExistence type="inferred from homology"/>
<evidence type="ECO:0000256" key="3">
    <source>
        <dbReference type="ARBA" id="ARBA00022692"/>
    </source>
</evidence>
<keyword evidence="2 10" id="KW-1003">Cell membrane</keyword>
<dbReference type="GO" id="GO:0005886">
    <property type="term" value="C:plasma membrane"/>
    <property type="evidence" value="ECO:0007669"/>
    <property type="project" value="UniProtKB-SubCell"/>
</dbReference>
<feature type="binding site" evidence="10">
    <location>
        <position position="76"/>
    </location>
    <ligand>
        <name>Na(+)</name>
        <dbReference type="ChEBI" id="CHEBI:29101"/>
        <note>structural</note>
    </ligand>
</feature>
<keyword evidence="10" id="KW-0915">Sodium</keyword>
<evidence type="ECO:0000256" key="4">
    <source>
        <dbReference type="ARBA" id="ARBA00022989"/>
    </source>
</evidence>
<protein>
    <recommendedName>
        <fullName evidence="10">Fluoride-specific ion channel FluC</fullName>
    </recommendedName>
</protein>
<evidence type="ECO:0000256" key="8">
    <source>
        <dbReference type="ARBA" id="ARBA00035585"/>
    </source>
</evidence>
<feature type="transmembrane region" description="Helical" evidence="10">
    <location>
        <begin position="6"/>
        <end position="24"/>
    </location>
</feature>
<keyword evidence="6 10" id="KW-0407">Ion channel</keyword>
<sequence length="122" mass="11952">MTGVLVWVAVGGLGGLGAIARFGVDALVSARTGGRFPAGTFVVNVSGAVLLGLLAGLALRGDALLLAGTALLGSYTTFSTWMFETHRLAEDGQAGAAVLNVVASLVLGVAAAALGRWIGGGG</sequence>
<feature type="transmembrane region" description="Helical" evidence="10">
    <location>
        <begin position="63"/>
        <end position="83"/>
    </location>
</feature>
<dbReference type="Pfam" id="PF02537">
    <property type="entry name" value="CRCB"/>
    <property type="match status" value="1"/>
</dbReference>
<dbReference type="PANTHER" id="PTHR28259:SF1">
    <property type="entry name" value="FLUORIDE EXPORT PROTEIN 1-RELATED"/>
    <property type="match status" value="1"/>
</dbReference>